<accession>A0A1R1PKM5</accession>
<feature type="non-terminal residue" evidence="1">
    <location>
        <position position="1"/>
    </location>
</feature>
<reference evidence="2" key="1">
    <citation type="submission" date="2017-01" db="EMBL/GenBank/DDBJ databases">
        <authorList>
            <person name="Wang Y."/>
            <person name="White M."/>
            <person name="Kvist S."/>
            <person name="Moncalvo J.-M."/>
        </authorList>
    </citation>
    <scope>NUCLEOTIDE SEQUENCE [LARGE SCALE GENOMIC DNA]</scope>
    <source>
        <strain evidence="2">COL-18-3</strain>
    </source>
</reference>
<dbReference type="Proteomes" id="UP000188320">
    <property type="component" value="Unassembled WGS sequence"/>
</dbReference>
<organism evidence="1 2">
    <name type="scientific">Zancudomyces culisetae</name>
    <name type="common">Gut fungus</name>
    <name type="synonym">Smittium culisetae</name>
    <dbReference type="NCBI Taxonomy" id="1213189"/>
    <lineage>
        <taxon>Eukaryota</taxon>
        <taxon>Fungi</taxon>
        <taxon>Fungi incertae sedis</taxon>
        <taxon>Zoopagomycota</taxon>
        <taxon>Kickxellomycotina</taxon>
        <taxon>Harpellomycetes</taxon>
        <taxon>Harpellales</taxon>
        <taxon>Legeriomycetaceae</taxon>
        <taxon>Zancudomyces</taxon>
    </lineage>
</organism>
<proteinExistence type="predicted"/>
<protein>
    <submittedName>
        <fullName evidence="1">Uncharacterized protein</fullName>
    </submittedName>
</protein>
<gene>
    <name evidence="1" type="ORF">AX774_g5053</name>
</gene>
<keyword evidence="2" id="KW-1185">Reference proteome</keyword>
<name>A0A1R1PKM5_ZANCU</name>
<sequence>TTPISVARMARNLPLLSTTARTSVSKTRTRSHKRARIRSRYHAKTKTPKRIQAATPTTPISVARMARNLPLLSTTARTSVSKTRTRSHKRARIRSRYHAKTKTPKRIQAATPTTPISVARMARNLPLLSTTAKTLVSKTRTRSHKRARIRSRYHAKTRTPKRIQTATPTTPISVARMVRELPVSTKTVSAVLTRPKFFIPSTRPVSSASRIGVPVLRGVISLLAAIYGRVNSMLSLTWLGSRIHLQ</sequence>
<dbReference type="EMBL" id="LSSK01000888">
    <property type="protein sequence ID" value="OMH81489.1"/>
    <property type="molecule type" value="Genomic_DNA"/>
</dbReference>
<evidence type="ECO:0000313" key="1">
    <source>
        <dbReference type="EMBL" id="OMH81489.1"/>
    </source>
</evidence>
<comment type="caution">
    <text evidence="1">The sequence shown here is derived from an EMBL/GenBank/DDBJ whole genome shotgun (WGS) entry which is preliminary data.</text>
</comment>
<evidence type="ECO:0000313" key="2">
    <source>
        <dbReference type="Proteomes" id="UP000188320"/>
    </source>
</evidence>
<dbReference type="AlphaFoldDB" id="A0A1R1PKM5"/>